<feature type="compositionally biased region" description="Low complexity" evidence="1">
    <location>
        <begin position="19"/>
        <end position="35"/>
    </location>
</feature>
<feature type="compositionally biased region" description="Basic residues" evidence="1">
    <location>
        <begin position="1"/>
        <end position="12"/>
    </location>
</feature>
<feature type="compositionally biased region" description="Polar residues" evidence="1">
    <location>
        <begin position="38"/>
        <end position="47"/>
    </location>
</feature>
<proteinExistence type="predicted"/>
<sequence length="133" mass="14509">MPQVHGKPRRWAQRRDLRPAVPAASAAMAPGRAAPTGSAASESSLQTVRLRRSKMPSKFTVPDDPDTVPICDSGLRPSSDSSDFVGGRRPRTEHTKANEPVQREFVAIERRTKQTMASESQEMEGQPGAQDTN</sequence>
<reference evidence="2" key="2">
    <citation type="submission" date="2023-06" db="EMBL/GenBank/DDBJ databases">
        <authorList>
            <consortium name="Lawrence Berkeley National Laboratory"/>
            <person name="Haridas S."/>
            <person name="Hensen N."/>
            <person name="Bonometti L."/>
            <person name="Westerberg I."/>
            <person name="Brannstrom I.O."/>
            <person name="Guillou S."/>
            <person name="Cros-Aarteil S."/>
            <person name="Calhoun S."/>
            <person name="Kuo A."/>
            <person name="Mondo S."/>
            <person name="Pangilinan J."/>
            <person name="Riley R."/>
            <person name="Labutti K."/>
            <person name="Andreopoulos B."/>
            <person name="Lipzen A."/>
            <person name="Chen C."/>
            <person name="Yanf M."/>
            <person name="Daum C."/>
            <person name="Ng V."/>
            <person name="Clum A."/>
            <person name="Steindorff A."/>
            <person name="Ohm R."/>
            <person name="Martin F."/>
            <person name="Silar P."/>
            <person name="Natvig D."/>
            <person name="Lalanne C."/>
            <person name="Gautier V."/>
            <person name="Ament-Velasquez S.L."/>
            <person name="Kruys A."/>
            <person name="Hutchinson M.I."/>
            <person name="Powell A.J."/>
            <person name="Barry K."/>
            <person name="Miller A.N."/>
            <person name="Grigoriev I.V."/>
            <person name="Debuchy R."/>
            <person name="Gladieux P."/>
            <person name="Thoren M.H."/>
            <person name="Johannesson H."/>
        </authorList>
    </citation>
    <scope>NUCLEOTIDE SEQUENCE</scope>
    <source>
        <strain evidence="2">CBS 118394</strain>
    </source>
</reference>
<evidence type="ECO:0000313" key="2">
    <source>
        <dbReference type="EMBL" id="KAK3316976.1"/>
    </source>
</evidence>
<dbReference type="Proteomes" id="UP001283341">
    <property type="component" value="Unassembled WGS sequence"/>
</dbReference>
<feature type="region of interest" description="Disordered" evidence="1">
    <location>
        <begin position="1"/>
        <end position="133"/>
    </location>
</feature>
<evidence type="ECO:0000313" key="3">
    <source>
        <dbReference type="Proteomes" id="UP001283341"/>
    </source>
</evidence>
<gene>
    <name evidence="2" type="ORF">B0H66DRAFT_535214</name>
</gene>
<reference evidence="2" key="1">
    <citation type="journal article" date="2023" name="Mol. Phylogenet. Evol.">
        <title>Genome-scale phylogeny and comparative genomics of the fungal order Sordariales.</title>
        <authorList>
            <person name="Hensen N."/>
            <person name="Bonometti L."/>
            <person name="Westerberg I."/>
            <person name="Brannstrom I.O."/>
            <person name="Guillou S."/>
            <person name="Cros-Aarteil S."/>
            <person name="Calhoun S."/>
            <person name="Haridas S."/>
            <person name="Kuo A."/>
            <person name="Mondo S."/>
            <person name="Pangilinan J."/>
            <person name="Riley R."/>
            <person name="LaButti K."/>
            <person name="Andreopoulos B."/>
            <person name="Lipzen A."/>
            <person name="Chen C."/>
            <person name="Yan M."/>
            <person name="Daum C."/>
            <person name="Ng V."/>
            <person name="Clum A."/>
            <person name="Steindorff A."/>
            <person name="Ohm R.A."/>
            <person name="Martin F."/>
            <person name="Silar P."/>
            <person name="Natvig D.O."/>
            <person name="Lalanne C."/>
            <person name="Gautier V."/>
            <person name="Ament-Velasquez S.L."/>
            <person name="Kruys A."/>
            <person name="Hutchinson M.I."/>
            <person name="Powell A.J."/>
            <person name="Barry K."/>
            <person name="Miller A.N."/>
            <person name="Grigoriev I.V."/>
            <person name="Debuchy R."/>
            <person name="Gladieux P."/>
            <person name="Hiltunen Thoren M."/>
            <person name="Johannesson H."/>
        </authorList>
    </citation>
    <scope>NUCLEOTIDE SEQUENCE</scope>
    <source>
        <strain evidence="2">CBS 118394</strain>
    </source>
</reference>
<keyword evidence="3" id="KW-1185">Reference proteome</keyword>
<name>A0AAE0I1Z8_9PEZI</name>
<comment type="caution">
    <text evidence="2">The sequence shown here is derived from an EMBL/GenBank/DDBJ whole genome shotgun (WGS) entry which is preliminary data.</text>
</comment>
<dbReference type="EMBL" id="JAUEDM010000005">
    <property type="protein sequence ID" value="KAK3316976.1"/>
    <property type="molecule type" value="Genomic_DNA"/>
</dbReference>
<protein>
    <submittedName>
        <fullName evidence="2">Uncharacterized protein</fullName>
    </submittedName>
</protein>
<evidence type="ECO:0000256" key="1">
    <source>
        <dbReference type="SAM" id="MobiDB-lite"/>
    </source>
</evidence>
<dbReference type="AlphaFoldDB" id="A0AAE0I1Z8"/>
<organism evidence="2 3">
    <name type="scientific">Apodospora peruviana</name>
    <dbReference type="NCBI Taxonomy" id="516989"/>
    <lineage>
        <taxon>Eukaryota</taxon>
        <taxon>Fungi</taxon>
        <taxon>Dikarya</taxon>
        <taxon>Ascomycota</taxon>
        <taxon>Pezizomycotina</taxon>
        <taxon>Sordariomycetes</taxon>
        <taxon>Sordariomycetidae</taxon>
        <taxon>Sordariales</taxon>
        <taxon>Lasiosphaeriaceae</taxon>
        <taxon>Apodospora</taxon>
    </lineage>
</organism>
<accession>A0AAE0I1Z8</accession>